<accession>A0ABV6ZRP4</accession>
<evidence type="ECO:0000259" key="1">
    <source>
        <dbReference type="Pfam" id="PF04909"/>
    </source>
</evidence>
<evidence type="ECO:0000313" key="2">
    <source>
        <dbReference type="EMBL" id="MFC2254859.1"/>
    </source>
</evidence>
<reference evidence="2 3" key="1">
    <citation type="submission" date="2024-09" db="EMBL/GenBank/DDBJ databases">
        <title>Description of Labrys sedimenti sp. nov., isolated from a diclofenac-degrading enrichment culture, and genome-based reclassification of Labrys portucalensis as a later heterotypic synonym of Labrys neptuniae.</title>
        <authorList>
            <person name="Tancsics A."/>
            <person name="Csepanyi A."/>
        </authorList>
    </citation>
    <scope>NUCLEOTIDE SEQUENCE [LARGE SCALE GENOMIC DNA]</scope>
    <source>
        <strain evidence="2 3">LMG 23412</strain>
    </source>
</reference>
<dbReference type="RefSeq" id="WP_394315461.1">
    <property type="nucleotide sequence ID" value="NZ_JBHGPK010000048.1"/>
</dbReference>
<feature type="domain" description="Amidohydrolase-related" evidence="1">
    <location>
        <begin position="56"/>
        <end position="100"/>
    </location>
</feature>
<proteinExistence type="predicted"/>
<sequence>MMQRLDHEFVMRQSDAPLLKKMPSDYMREMFYTSQPIEITDMSLLEGTFRAINAETQLLYSSDWPHWDFDTPTRIAGLPFLNETAKRNILGETAKRIFDLKPQRTPNLKGFRSLAARQAKG</sequence>
<evidence type="ECO:0000313" key="3">
    <source>
        <dbReference type="Proteomes" id="UP001595190"/>
    </source>
</evidence>
<gene>
    <name evidence="2" type="ORF">ACETRX_35035</name>
</gene>
<dbReference type="EMBL" id="JBHGPK010000048">
    <property type="protein sequence ID" value="MFC2254859.1"/>
    <property type="molecule type" value="Genomic_DNA"/>
</dbReference>
<comment type="caution">
    <text evidence="2">The sequence shown here is derived from an EMBL/GenBank/DDBJ whole genome shotgun (WGS) entry which is preliminary data.</text>
</comment>
<dbReference type="InterPro" id="IPR032466">
    <property type="entry name" value="Metal_Hydrolase"/>
</dbReference>
<dbReference type="Proteomes" id="UP001595190">
    <property type="component" value="Unassembled WGS sequence"/>
</dbReference>
<dbReference type="Pfam" id="PF04909">
    <property type="entry name" value="Amidohydro_2"/>
    <property type="match status" value="1"/>
</dbReference>
<organism evidence="2 3">
    <name type="scientific">Labrys neptuniae</name>
    <dbReference type="NCBI Taxonomy" id="376174"/>
    <lineage>
        <taxon>Bacteria</taxon>
        <taxon>Pseudomonadati</taxon>
        <taxon>Pseudomonadota</taxon>
        <taxon>Alphaproteobacteria</taxon>
        <taxon>Hyphomicrobiales</taxon>
        <taxon>Xanthobacteraceae</taxon>
        <taxon>Labrys</taxon>
    </lineage>
</organism>
<name>A0ABV6ZRP4_9HYPH</name>
<dbReference type="Gene3D" id="3.20.20.140">
    <property type="entry name" value="Metal-dependent hydrolases"/>
    <property type="match status" value="1"/>
</dbReference>
<dbReference type="SUPFAM" id="SSF51556">
    <property type="entry name" value="Metallo-dependent hydrolases"/>
    <property type="match status" value="1"/>
</dbReference>
<dbReference type="InterPro" id="IPR006680">
    <property type="entry name" value="Amidohydro-rel"/>
</dbReference>
<protein>
    <submittedName>
        <fullName evidence="2">Amidohydrolase family protein</fullName>
    </submittedName>
</protein>